<reference evidence="14" key="1">
    <citation type="submission" date="2025-08" db="UniProtKB">
        <authorList>
            <consortium name="Ensembl"/>
        </authorList>
    </citation>
    <scope>IDENTIFICATION</scope>
</reference>
<evidence type="ECO:0000256" key="8">
    <source>
        <dbReference type="ARBA" id="ARBA00058074"/>
    </source>
</evidence>
<keyword evidence="3 12" id="KW-0732">Signal</keyword>
<keyword evidence="15" id="KW-1185">Reference proteome</keyword>
<dbReference type="GO" id="GO:0005886">
    <property type="term" value="C:plasma membrane"/>
    <property type="evidence" value="ECO:0007669"/>
    <property type="project" value="TreeGrafter"/>
</dbReference>
<dbReference type="PANTHER" id="PTHR48071:SF15">
    <property type="entry name" value="SRCR DOMAIN-CONTAINING PROTEIN"/>
    <property type="match status" value="1"/>
</dbReference>
<feature type="domain" description="SRCR" evidence="13">
    <location>
        <begin position="236"/>
        <end position="336"/>
    </location>
</feature>
<comment type="subunit">
    <text evidence="9">Interacts with LGALS1 and laminin.</text>
</comment>
<dbReference type="GO" id="GO:0031638">
    <property type="term" value="P:zymogen activation"/>
    <property type="evidence" value="ECO:0007669"/>
    <property type="project" value="TreeGrafter"/>
</dbReference>
<sequence length="351" mass="37649">YFPLLNFMLLLIAQSPLRLMDGPNHCSGRVEVFYGQQWGTVCGDSWDIRDAEVVCQQLGCGKALSTPASAYFGEGSGPIWLDDVNCTGTETALSKCETSLWGAHNCSHGEDAGVVCLGKSLLFHFLIDIYVRLVNGSNFCSGRVEVFHEQQWGTVCDDSWDLADAQVVCRQLGCGAAISAPGSARFGQGTGQIWLDDVNCAGAETALSDCKARSWGDHNCNHKEDAGVFCSETAPLRLVNGPTRCAGRVEVLQSQQWGTVCDDNWDLSDAAVVCQQLGCGTAMSAPGSAYFGQGYGRIWLDDVKCSGRESALSKCVARPWGVHNCNHGEDAGVICSGNLHPCPILLDISSY</sequence>
<feature type="disulfide bond" evidence="11">
    <location>
        <begin position="42"/>
        <end position="106"/>
    </location>
</feature>
<evidence type="ECO:0000256" key="4">
    <source>
        <dbReference type="ARBA" id="ARBA00022737"/>
    </source>
</evidence>
<dbReference type="GO" id="GO:0005615">
    <property type="term" value="C:extracellular space"/>
    <property type="evidence" value="ECO:0007669"/>
    <property type="project" value="TreeGrafter"/>
</dbReference>
<evidence type="ECO:0000256" key="3">
    <source>
        <dbReference type="ARBA" id="ARBA00022729"/>
    </source>
</evidence>
<dbReference type="InterPro" id="IPR036772">
    <property type="entry name" value="SRCR-like_dom_sf"/>
</dbReference>
<evidence type="ECO:0000313" key="14">
    <source>
        <dbReference type="Ensembl" id="ENSACDP00005013954.1"/>
    </source>
</evidence>
<organism evidence="14 15">
    <name type="scientific">Anser cygnoides</name>
    <name type="common">Swan goose</name>
    <dbReference type="NCBI Taxonomy" id="8845"/>
    <lineage>
        <taxon>Eukaryota</taxon>
        <taxon>Metazoa</taxon>
        <taxon>Chordata</taxon>
        <taxon>Craniata</taxon>
        <taxon>Vertebrata</taxon>
        <taxon>Euteleostomi</taxon>
        <taxon>Archelosauria</taxon>
        <taxon>Archosauria</taxon>
        <taxon>Dinosauria</taxon>
        <taxon>Saurischia</taxon>
        <taxon>Theropoda</taxon>
        <taxon>Coelurosauria</taxon>
        <taxon>Aves</taxon>
        <taxon>Neognathae</taxon>
        <taxon>Galloanserae</taxon>
        <taxon>Anseriformes</taxon>
        <taxon>Anatidae</taxon>
        <taxon>Anserinae</taxon>
        <taxon>Anser</taxon>
    </lineage>
</organism>
<evidence type="ECO:0000256" key="1">
    <source>
        <dbReference type="ARBA" id="ARBA00004613"/>
    </source>
</evidence>
<evidence type="ECO:0000256" key="9">
    <source>
        <dbReference type="ARBA" id="ARBA00064153"/>
    </source>
</evidence>
<accession>A0A8B9DZN2</accession>
<feature type="disulfide bond" evidence="11">
    <location>
        <begin position="169"/>
        <end position="230"/>
    </location>
</feature>
<dbReference type="AlphaFoldDB" id="A0A8B9DZN2"/>
<dbReference type="GO" id="GO:0004252">
    <property type="term" value="F:serine-type endopeptidase activity"/>
    <property type="evidence" value="ECO:0007669"/>
    <property type="project" value="TreeGrafter"/>
</dbReference>
<comment type="subcellular location">
    <subcellularLocation>
        <location evidence="1">Secreted</location>
    </subcellularLocation>
</comment>
<feature type="disulfide bond" evidence="11">
    <location>
        <begin position="261"/>
        <end position="325"/>
    </location>
</feature>
<dbReference type="SMART" id="SM00202">
    <property type="entry name" value="SR"/>
    <property type="match status" value="3"/>
</dbReference>
<evidence type="ECO:0000313" key="15">
    <source>
        <dbReference type="Proteomes" id="UP000694521"/>
    </source>
</evidence>
<keyword evidence="7" id="KW-0325">Glycoprotein</keyword>
<dbReference type="Ensembl" id="ENSACDT00005016803.1">
    <property type="protein sequence ID" value="ENSACDP00005013954.1"/>
    <property type="gene ID" value="ENSACDG00005010226.1"/>
</dbReference>
<evidence type="ECO:0000256" key="12">
    <source>
        <dbReference type="SAM" id="SignalP"/>
    </source>
</evidence>
<reference evidence="14" key="2">
    <citation type="submission" date="2025-09" db="UniProtKB">
        <authorList>
            <consortium name="Ensembl"/>
        </authorList>
    </citation>
    <scope>IDENTIFICATION</scope>
</reference>
<feature type="disulfide bond" evidence="11">
    <location>
        <begin position="200"/>
        <end position="210"/>
    </location>
</feature>
<dbReference type="Pfam" id="PF00530">
    <property type="entry name" value="SRCR"/>
    <property type="match status" value="3"/>
</dbReference>
<feature type="domain" description="SRCR" evidence="13">
    <location>
        <begin position="131"/>
        <end position="231"/>
    </location>
</feature>
<dbReference type="PANTHER" id="PTHR48071">
    <property type="entry name" value="SRCR DOMAIN-CONTAINING PROTEIN"/>
    <property type="match status" value="1"/>
</dbReference>
<feature type="domain" description="SRCR" evidence="13">
    <location>
        <begin position="17"/>
        <end position="117"/>
    </location>
</feature>
<feature type="signal peptide" evidence="12">
    <location>
        <begin position="1"/>
        <end position="22"/>
    </location>
</feature>
<feature type="disulfide bond" evidence="11">
    <location>
        <begin position="156"/>
        <end position="220"/>
    </location>
</feature>
<name>A0A8B9DZN2_ANSCY</name>
<feature type="disulfide bond" evidence="11">
    <location>
        <begin position="55"/>
        <end position="116"/>
    </location>
</feature>
<dbReference type="FunFam" id="3.10.250.10:FF:000003">
    <property type="entry name" value="Deleted in malignant brain tumors 1"/>
    <property type="match status" value="2"/>
</dbReference>
<feature type="disulfide bond" evidence="11">
    <location>
        <begin position="274"/>
        <end position="335"/>
    </location>
</feature>
<evidence type="ECO:0000256" key="7">
    <source>
        <dbReference type="ARBA" id="ARBA00023180"/>
    </source>
</evidence>
<evidence type="ECO:0000256" key="5">
    <source>
        <dbReference type="ARBA" id="ARBA00023157"/>
    </source>
</evidence>
<dbReference type="Gene3D" id="3.10.250.10">
    <property type="entry name" value="SRCR-like domain"/>
    <property type="match status" value="3"/>
</dbReference>
<keyword evidence="5 11" id="KW-1015">Disulfide bond</keyword>
<evidence type="ECO:0000256" key="6">
    <source>
        <dbReference type="ARBA" id="ARBA00023170"/>
    </source>
</evidence>
<dbReference type="InterPro" id="IPR001190">
    <property type="entry name" value="SRCR"/>
</dbReference>
<feature type="disulfide bond" evidence="11">
    <location>
        <begin position="305"/>
        <end position="315"/>
    </location>
</feature>
<feature type="chain" id="PRO_5034011677" description="Soluble scavenger receptor cysteine-rich domain-containing protein SSC5D" evidence="12">
    <location>
        <begin position="23"/>
        <end position="351"/>
    </location>
</feature>
<evidence type="ECO:0000256" key="11">
    <source>
        <dbReference type="PROSITE-ProRule" id="PRU00196"/>
    </source>
</evidence>
<proteinExistence type="predicted"/>
<protein>
    <recommendedName>
        <fullName evidence="10">Soluble scavenger receptor cysteine-rich domain-containing protein SSC5D</fullName>
    </recommendedName>
</protein>
<comment type="function">
    <text evidence="8">Binds to extracellular matrix proteins. Binds to pathogen-associated molecular patterns (PAMPs) present on the cell walls of Gram-positive and Gram-negative bacteria and fungi, behaving as a pattern recognition receptor (PRR). Induces bacterial and fungal aggregation and subsequent inhibition of PAMP-induced cytokine release. Does not possess intrinsic bactericidal activity. May play a role in the innate defense and homeostasis of certain epithelial surfaces.</text>
</comment>
<dbReference type="Proteomes" id="UP000694521">
    <property type="component" value="Unplaced"/>
</dbReference>
<feature type="disulfide bond" evidence="11">
    <location>
        <begin position="86"/>
        <end position="96"/>
    </location>
</feature>
<keyword evidence="6" id="KW-0675">Receptor</keyword>
<keyword evidence="4" id="KW-0677">Repeat</keyword>
<evidence type="ECO:0000256" key="10">
    <source>
        <dbReference type="ARBA" id="ARBA00069168"/>
    </source>
</evidence>
<dbReference type="PROSITE" id="PS00420">
    <property type="entry name" value="SRCR_1"/>
    <property type="match status" value="3"/>
</dbReference>
<dbReference type="PROSITE" id="PS50287">
    <property type="entry name" value="SRCR_2"/>
    <property type="match status" value="3"/>
</dbReference>
<evidence type="ECO:0000256" key="2">
    <source>
        <dbReference type="ARBA" id="ARBA00022525"/>
    </source>
</evidence>
<keyword evidence="2" id="KW-0964">Secreted</keyword>
<evidence type="ECO:0000259" key="13">
    <source>
        <dbReference type="PROSITE" id="PS50287"/>
    </source>
</evidence>
<dbReference type="PRINTS" id="PR00258">
    <property type="entry name" value="SPERACTRCPTR"/>
</dbReference>
<dbReference type="SUPFAM" id="SSF56487">
    <property type="entry name" value="SRCR-like"/>
    <property type="match status" value="3"/>
</dbReference>
<dbReference type="FunFam" id="3.10.250.10:FF:000007">
    <property type="entry name" value="Soluble scavenger receptor cysteine-rich domain-containing protein SSC5D"/>
    <property type="match status" value="1"/>
</dbReference>